<protein>
    <recommendedName>
        <fullName evidence="1">VWA-Hint protein Vwaint domain-containing protein</fullName>
    </recommendedName>
</protein>
<feature type="domain" description="VWA-Hint protein Vwaint" evidence="1">
    <location>
        <begin position="1"/>
        <end position="58"/>
    </location>
</feature>
<dbReference type="EMBL" id="JAAMPC010000001">
    <property type="protein sequence ID" value="KAG2332458.1"/>
    <property type="molecule type" value="Genomic_DNA"/>
</dbReference>
<dbReference type="AlphaFoldDB" id="A0A8X7WQL6"/>
<organism evidence="2 3">
    <name type="scientific">Brassica carinata</name>
    <name type="common">Ethiopian mustard</name>
    <name type="synonym">Abyssinian cabbage</name>
    <dbReference type="NCBI Taxonomy" id="52824"/>
    <lineage>
        <taxon>Eukaryota</taxon>
        <taxon>Viridiplantae</taxon>
        <taxon>Streptophyta</taxon>
        <taxon>Embryophyta</taxon>
        <taxon>Tracheophyta</taxon>
        <taxon>Spermatophyta</taxon>
        <taxon>Magnoliopsida</taxon>
        <taxon>eudicotyledons</taxon>
        <taxon>Gunneridae</taxon>
        <taxon>Pentapetalae</taxon>
        <taxon>rosids</taxon>
        <taxon>malvids</taxon>
        <taxon>Brassicales</taxon>
        <taxon>Brassicaceae</taxon>
        <taxon>Brassiceae</taxon>
        <taxon>Brassica</taxon>
    </lineage>
</organism>
<gene>
    <name evidence="2" type="ORF">Bca52824_003638</name>
</gene>
<dbReference type="InterPro" id="IPR032838">
    <property type="entry name" value="Vwaint_dom"/>
</dbReference>
<proteinExistence type="predicted"/>
<comment type="caution">
    <text evidence="2">The sequence shown here is derived from an EMBL/GenBank/DDBJ whole genome shotgun (WGS) entry which is preliminary data.</text>
</comment>
<keyword evidence="3" id="KW-1185">Reference proteome</keyword>
<dbReference type="Proteomes" id="UP000886595">
    <property type="component" value="Unassembled WGS sequence"/>
</dbReference>
<name>A0A8X7WQL6_BRACI</name>
<evidence type="ECO:0000313" key="2">
    <source>
        <dbReference type="EMBL" id="KAG2332458.1"/>
    </source>
</evidence>
<sequence length="99" mass="11394">MANRHVYEVSGRVYIVSGLSSHSWQRGTSRRESGDGLSFVQAYYYQTPSMVEMLHRSQSTSHHRLLILQPLPIICKGKMKKAINQCLSCKRLQHGFWSL</sequence>
<accession>A0A8X7WQL6</accession>
<reference evidence="2 3" key="1">
    <citation type="submission" date="2020-02" db="EMBL/GenBank/DDBJ databases">
        <authorList>
            <person name="Ma Q."/>
            <person name="Huang Y."/>
            <person name="Song X."/>
            <person name="Pei D."/>
        </authorList>
    </citation>
    <scope>NUCLEOTIDE SEQUENCE [LARGE SCALE GENOMIC DNA]</scope>
    <source>
        <strain evidence="2">Sxm20200214</strain>
        <tissue evidence="2">Leaf</tissue>
    </source>
</reference>
<evidence type="ECO:0000259" key="1">
    <source>
        <dbReference type="Pfam" id="PF14624"/>
    </source>
</evidence>
<evidence type="ECO:0000313" key="3">
    <source>
        <dbReference type="Proteomes" id="UP000886595"/>
    </source>
</evidence>
<dbReference type="Pfam" id="PF14624">
    <property type="entry name" value="Vwaint"/>
    <property type="match status" value="1"/>
</dbReference>